<comment type="subcellular location">
    <subcellularLocation>
        <location evidence="1">Cell membrane</location>
        <topology evidence="1">Multi-pass membrane protein</topology>
    </subcellularLocation>
</comment>
<dbReference type="Gene3D" id="3.40.50.300">
    <property type="entry name" value="P-loop containing nucleotide triphosphate hydrolases"/>
    <property type="match status" value="1"/>
</dbReference>
<proteinExistence type="predicted"/>
<comment type="caution">
    <text evidence="12">The sequence shown here is derived from an EMBL/GenBank/DDBJ whole genome shotgun (WGS) entry which is preliminary data.</text>
</comment>
<feature type="transmembrane region" description="Helical" evidence="9">
    <location>
        <begin position="55"/>
        <end position="77"/>
    </location>
</feature>
<dbReference type="Gene3D" id="1.20.1560.10">
    <property type="entry name" value="ABC transporter type 1, transmembrane domain"/>
    <property type="match status" value="1"/>
</dbReference>
<dbReference type="SMART" id="SM00382">
    <property type="entry name" value="AAA"/>
    <property type="match status" value="1"/>
</dbReference>
<evidence type="ECO:0000256" key="9">
    <source>
        <dbReference type="SAM" id="Phobius"/>
    </source>
</evidence>
<evidence type="ECO:0000259" key="10">
    <source>
        <dbReference type="PROSITE" id="PS50893"/>
    </source>
</evidence>
<dbReference type="InterPro" id="IPR039421">
    <property type="entry name" value="Type_1_exporter"/>
</dbReference>
<feature type="domain" description="ABC transporter" evidence="10">
    <location>
        <begin position="337"/>
        <end position="573"/>
    </location>
</feature>
<keyword evidence="2" id="KW-0813">Transport</keyword>
<dbReference type="GO" id="GO:0005886">
    <property type="term" value="C:plasma membrane"/>
    <property type="evidence" value="ECO:0007669"/>
    <property type="project" value="UniProtKB-SubCell"/>
</dbReference>
<dbReference type="Pfam" id="PF00005">
    <property type="entry name" value="ABC_tran"/>
    <property type="match status" value="1"/>
</dbReference>
<evidence type="ECO:0000256" key="2">
    <source>
        <dbReference type="ARBA" id="ARBA00022448"/>
    </source>
</evidence>
<reference evidence="12" key="1">
    <citation type="journal article" date="2021" name="PeerJ">
        <title>Extensive microbial diversity within the chicken gut microbiome revealed by metagenomics and culture.</title>
        <authorList>
            <person name="Gilroy R."/>
            <person name="Ravi A."/>
            <person name="Getino M."/>
            <person name="Pursley I."/>
            <person name="Horton D.L."/>
            <person name="Alikhan N.F."/>
            <person name="Baker D."/>
            <person name="Gharbi K."/>
            <person name="Hall N."/>
            <person name="Watson M."/>
            <person name="Adriaenssens E.M."/>
            <person name="Foster-Nyarko E."/>
            <person name="Jarju S."/>
            <person name="Secka A."/>
            <person name="Antonio M."/>
            <person name="Oren A."/>
            <person name="Chaudhuri R.R."/>
            <person name="La Ragione R."/>
            <person name="Hildebrand F."/>
            <person name="Pallen M.J."/>
        </authorList>
    </citation>
    <scope>NUCLEOTIDE SEQUENCE</scope>
    <source>
        <strain evidence="12">CHK185-5351</strain>
    </source>
</reference>
<dbReference type="CDD" id="cd18541">
    <property type="entry name" value="ABC_6TM_TmrB_like"/>
    <property type="match status" value="1"/>
</dbReference>
<dbReference type="PROSITE" id="PS50929">
    <property type="entry name" value="ABC_TM1F"/>
    <property type="match status" value="1"/>
</dbReference>
<dbReference type="GO" id="GO:0005524">
    <property type="term" value="F:ATP binding"/>
    <property type="evidence" value="ECO:0007669"/>
    <property type="project" value="UniProtKB-KW"/>
</dbReference>
<feature type="domain" description="ABC transmembrane type-1" evidence="11">
    <location>
        <begin position="19"/>
        <end position="303"/>
    </location>
</feature>
<evidence type="ECO:0000259" key="11">
    <source>
        <dbReference type="PROSITE" id="PS50929"/>
    </source>
</evidence>
<dbReference type="PROSITE" id="PS50893">
    <property type="entry name" value="ABC_TRANSPORTER_2"/>
    <property type="match status" value="1"/>
</dbReference>
<keyword evidence="3" id="KW-1003">Cell membrane</keyword>
<dbReference type="FunFam" id="3.40.50.300:FF:000221">
    <property type="entry name" value="Multidrug ABC transporter ATP-binding protein"/>
    <property type="match status" value="1"/>
</dbReference>
<accession>A0A9D2SNX0</accession>
<evidence type="ECO:0000256" key="3">
    <source>
        <dbReference type="ARBA" id="ARBA00022475"/>
    </source>
</evidence>
<dbReference type="FunFam" id="1.20.1560.10:FF:000011">
    <property type="entry name" value="Multidrug ABC transporter ATP-binding protein"/>
    <property type="match status" value="1"/>
</dbReference>
<feature type="transmembrane region" description="Helical" evidence="9">
    <location>
        <begin position="15"/>
        <end position="35"/>
    </location>
</feature>
<dbReference type="Proteomes" id="UP000823849">
    <property type="component" value="Unassembled WGS sequence"/>
</dbReference>
<evidence type="ECO:0000256" key="8">
    <source>
        <dbReference type="ARBA" id="ARBA00023136"/>
    </source>
</evidence>
<name>A0A9D2SNX0_9FIRM</name>
<reference evidence="12" key="2">
    <citation type="submission" date="2021-04" db="EMBL/GenBank/DDBJ databases">
        <authorList>
            <person name="Gilroy R."/>
        </authorList>
    </citation>
    <scope>NUCLEOTIDE SEQUENCE</scope>
    <source>
        <strain evidence="12">CHK185-5351</strain>
    </source>
</reference>
<dbReference type="SUPFAM" id="SSF90123">
    <property type="entry name" value="ABC transporter transmembrane region"/>
    <property type="match status" value="1"/>
</dbReference>
<dbReference type="EMBL" id="DWWU01000036">
    <property type="protein sequence ID" value="HJC15823.1"/>
    <property type="molecule type" value="Genomic_DNA"/>
</dbReference>
<evidence type="ECO:0000313" key="13">
    <source>
        <dbReference type="Proteomes" id="UP000823849"/>
    </source>
</evidence>
<dbReference type="InterPro" id="IPR036640">
    <property type="entry name" value="ABC1_TM_sf"/>
</dbReference>
<feature type="transmembrane region" description="Helical" evidence="9">
    <location>
        <begin position="160"/>
        <end position="179"/>
    </location>
</feature>
<feature type="transmembrane region" description="Helical" evidence="9">
    <location>
        <begin position="280"/>
        <end position="302"/>
    </location>
</feature>
<keyword evidence="5" id="KW-0547">Nucleotide-binding</keyword>
<evidence type="ECO:0000256" key="6">
    <source>
        <dbReference type="ARBA" id="ARBA00022840"/>
    </source>
</evidence>
<dbReference type="PANTHER" id="PTHR43394">
    <property type="entry name" value="ATP-DEPENDENT PERMEASE MDL1, MITOCHONDRIAL"/>
    <property type="match status" value="1"/>
</dbReference>
<keyword evidence="4 9" id="KW-0812">Transmembrane</keyword>
<dbReference type="Pfam" id="PF00664">
    <property type="entry name" value="ABC_membrane"/>
    <property type="match status" value="1"/>
</dbReference>
<gene>
    <name evidence="12" type="ORF">H9705_08365</name>
</gene>
<dbReference type="GO" id="GO:0016887">
    <property type="term" value="F:ATP hydrolysis activity"/>
    <property type="evidence" value="ECO:0007669"/>
    <property type="project" value="InterPro"/>
</dbReference>
<dbReference type="SUPFAM" id="SSF52540">
    <property type="entry name" value="P-loop containing nucleoside triphosphate hydrolases"/>
    <property type="match status" value="1"/>
</dbReference>
<feature type="transmembrane region" description="Helical" evidence="9">
    <location>
        <begin position="243"/>
        <end position="268"/>
    </location>
</feature>
<dbReference type="InterPro" id="IPR003593">
    <property type="entry name" value="AAA+_ATPase"/>
</dbReference>
<sequence>MKELKFVSRYVKRHGLQYILGIAALFAVDLMNVYIPQYTGEITDGLEARTLEMDGVIRLILRILILGAIVALGRFFWRYFIFGASRSIEKEMRNDLFAHLEKLSMRYYNEHKTGDLMAHFTNDLQSIRMFLGPTVITAFDATVMLVLVLGQMILYVDMKLTLVAVLPLILIIFGDYFYGKLMHRRFIRKQKAFSDLTDQVQEAVSGIRVIKAFVQEHKELAAFAVTNKVNQEKNLSVVRLQALFVPVLDLIVGVSSLLTLLYGGYLAINGTISLGQFVAFNSYIGMLVWPMIAAGDCITYVSQGLASLKRIMVISEERPDITDGPEVKPVDHLEGDIVFDHLTFSYPGEKKAPALNDISVHIEKGSTLAVLGRTGSGKTTLANLLMRLYDVKPGMIRIDGHALKQIPLQVLREEIAYVPQDNFLFSDTLENNIAFGVTEKDPEAVRQAARDACIHDNIMEFPEQYQTMVGERGVTLSGGQKQRSSIARALLKDSPILILDDALSAVDTDTEEQILRNLKINRRGKTTLIIAHRISTIQNADHILVLDDGKIAEYGTHEELMEQNGLYRSIYEKQQLEKQLSEEAEDETVSNKKG</sequence>
<keyword evidence="7 9" id="KW-1133">Transmembrane helix</keyword>
<protein>
    <submittedName>
        <fullName evidence="12">ABC transporter ATP-binding protein/permease</fullName>
    </submittedName>
</protein>
<evidence type="ECO:0000256" key="7">
    <source>
        <dbReference type="ARBA" id="ARBA00022989"/>
    </source>
</evidence>
<dbReference type="GO" id="GO:0015421">
    <property type="term" value="F:ABC-type oligopeptide transporter activity"/>
    <property type="evidence" value="ECO:0007669"/>
    <property type="project" value="TreeGrafter"/>
</dbReference>
<dbReference type="InterPro" id="IPR003439">
    <property type="entry name" value="ABC_transporter-like_ATP-bd"/>
</dbReference>
<dbReference type="InterPro" id="IPR011527">
    <property type="entry name" value="ABC1_TM_dom"/>
</dbReference>
<feature type="transmembrane region" description="Helical" evidence="9">
    <location>
        <begin position="130"/>
        <end position="154"/>
    </location>
</feature>
<dbReference type="AlphaFoldDB" id="A0A9D2SNX0"/>
<keyword evidence="6 12" id="KW-0067">ATP-binding</keyword>
<evidence type="ECO:0000313" key="12">
    <source>
        <dbReference type="EMBL" id="HJC15823.1"/>
    </source>
</evidence>
<organism evidence="12 13">
    <name type="scientific">Candidatus Fusicatenibacter intestinigallinarum</name>
    <dbReference type="NCBI Taxonomy" id="2838598"/>
    <lineage>
        <taxon>Bacteria</taxon>
        <taxon>Bacillati</taxon>
        <taxon>Bacillota</taxon>
        <taxon>Clostridia</taxon>
        <taxon>Lachnospirales</taxon>
        <taxon>Lachnospiraceae</taxon>
        <taxon>Fusicatenibacter</taxon>
    </lineage>
</organism>
<evidence type="ECO:0000256" key="5">
    <source>
        <dbReference type="ARBA" id="ARBA00022741"/>
    </source>
</evidence>
<keyword evidence="8 9" id="KW-0472">Membrane</keyword>
<evidence type="ECO:0000256" key="1">
    <source>
        <dbReference type="ARBA" id="ARBA00004651"/>
    </source>
</evidence>
<dbReference type="InterPro" id="IPR027417">
    <property type="entry name" value="P-loop_NTPase"/>
</dbReference>
<evidence type="ECO:0000256" key="4">
    <source>
        <dbReference type="ARBA" id="ARBA00022692"/>
    </source>
</evidence>
<dbReference type="PANTHER" id="PTHR43394:SF1">
    <property type="entry name" value="ATP-BINDING CASSETTE SUB-FAMILY B MEMBER 10, MITOCHONDRIAL"/>
    <property type="match status" value="1"/>
</dbReference>